<evidence type="ECO:0000259" key="8">
    <source>
        <dbReference type="PROSITE" id="PS51321"/>
    </source>
</evidence>
<evidence type="ECO:0000256" key="4">
    <source>
        <dbReference type="ARBA" id="ARBA00022723"/>
    </source>
</evidence>
<dbReference type="Pfam" id="PF07744">
    <property type="entry name" value="SPOC"/>
    <property type="match status" value="1"/>
</dbReference>
<dbReference type="GO" id="GO:0006362">
    <property type="term" value="P:transcription elongation by RNA polymerase I"/>
    <property type="evidence" value="ECO:0007669"/>
    <property type="project" value="TreeGrafter"/>
</dbReference>
<keyword evidence="4" id="KW-0479">Metal-binding</keyword>
<dbReference type="Pfam" id="PF07500">
    <property type="entry name" value="TFIIS_M"/>
    <property type="match status" value="1"/>
</dbReference>
<reference evidence="9" key="2">
    <citation type="submission" date="2014-06" db="EMBL/GenBank/DDBJ databases">
        <title>The complete genome of Blastobotrys (Arxula) adeninivorans LS3 - a yeast of biotechnological interest.</title>
        <authorList>
            <person name="Kunze G."/>
            <person name="Gaillardin C."/>
            <person name="Czernicka M."/>
            <person name="Durrens P."/>
            <person name="Martin T."/>
            <person name="Boer E."/>
            <person name="Gabaldon T."/>
            <person name="Cruz J."/>
            <person name="Talla E."/>
            <person name="Marck C."/>
            <person name="Goffeau A."/>
            <person name="Barbe V."/>
            <person name="Baret P."/>
            <person name="Baronian K."/>
            <person name="Beier S."/>
            <person name="Bleykasten C."/>
            <person name="Bode R."/>
            <person name="Casaregola S."/>
            <person name="Despons L."/>
            <person name="Fairhead C."/>
            <person name="Giersberg M."/>
            <person name="Gierski P."/>
            <person name="Hahnel U."/>
            <person name="Hartmann A."/>
            <person name="Jankowska D."/>
            <person name="Jubin C."/>
            <person name="Jung P."/>
            <person name="Lafontaine I."/>
            <person name="Leh-Louis V."/>
            <person name="Lemaire M."/>
            <person name="Marcet-Houben M."/>
            <person name="Mascher M."/>
            <person name="Morel G."/>
            <person name="Richard G.-F."/>
            <person name="Riechen J."/>
            <person name="Sacerdot C."/>
            <person name="Sarkar A."/>
            <person name="Savel G."/>
            <person name="Schacherer J."/>
            <person name="Sherman D."/>
            <person name="Straub M.-L."/>
            <person name="Stein N."/>
            <person name="Thierry A."/>
            <person name="Trautwein-Schult A."/>
            <person name="Westhof E."/>
            <person name="Worch S."/>
            <person name="Dujon B."/>
            <person name="Souciet J.-L."/>
            <person name="Wincker P."/>
            <person name="Scholz U."/>
            <person name="Neuveglise N."/>
        </authorList>
    </citation>
    <scope>NUCLEOTIDE SEQUENCE</scope>
    <source>
        <strain evidence="9">LS3</strain>
    </source>
</reference>
<evidence type="ECO:0000256" key="3">
    <source>
        <dbReference type="ARBA" id="ARBA00021616"/>
    </source>
</evidence>
<feature type="compositionally biased region" description="Acidic residues" evidence="7">
    <location>
        <begin position="373"/>
        <end position="394"/>
    </location>
</feature>
<dbReference type="AlphaFoldDB" id="A0A060T2S0"/>
<feature type="region of interest" description="Disordered" evidence="7">
    <location>
        <begin position="100"/>
        <end position="138"/>
    </location>
</feature>
<feature type="compositionally biased region" description="Polar residues" evidence="7">
    <location>
        <begin position="118"/>
        <end position="138"/>
    </location>
</feature>
<gene>
    <name evidence="9" type="ORF">GNLVRS02_ARAD1C35024g</name>
</gene>
<dbReference type="InterPro" id="IPR012921">
    <property type="entry name" value="SPOC_C"/>
</dbReference>
<dbReference type="PhylomeDB" id="A0A060T2S0"/>
<evidence type="ECO:0000313" key="9">
    <source>
        <dbReference type="EMBL" id="CDP35415.1"/>
    </source>
</evidence>
<dbReference type="SUPFAM" id="SSF57903">
    <property type="entry name" value="FYVE/PHD zinc finger"/>
    <property type="match status" value="1"/>
</dbReference>
<feature type="compositionally biased region" description="Basic and acidic residues" evidence="7">
    <location>
        <begin position="400"/>
        <end position="411"/>
    </location>
</feature>
<dbReference type="SMART" id="SM00510">
    <property type="entry name" value="TFS2M"/>
    <property type="match status" value="1"/>
</dbReference>
<accession>A0A060T2S0</accession>
<protein>
    <recommendedName>
        <fullName evidence="3">Transcription factor BYE1</fullName>
    </recommendedName>
</protein>
<reference evidence="9" key="1">
    <citation type="submission" date="2014-02" db="EMBL/GenBank/DDBJ databases">
        <authorList>
            <person name="Genoscope - CEA"/>
        </authorList>
    </citation>
    <scope>NUCLEOTIDE SEQUENCE</scope>
    <source>
        <strain evidence="9">LS3</strain>
    </source>
</reference>
<dbReference type="PROSITE" id="PS51321">
    <property type="entry name" value="TFIIS_CENTRAL"/>
    <property type="match status" value="1"/>
</dbReference>
<dbReference type="PANTHER" id="PTHR11477:SF11">
    <property type="entry name" value="TRANSCRIPTION FACTOR BYE1"/>
    <property type="match status" value="1"/>
</dbReference>
<dbReference type="SMART" id="SM00249">
    <property type="entry name" value="PHD"/>
    <property type="match status" value="1"/>
</dbReference>
<evidence type="ECO:0000256" key="2">
    <source>
        <dbReference type="ARBA" id="ARBA00011050"/>
    </source>
</evidence>
<dbReference type="GO" id="GO:0031564">
    <property type="term" value="P:transcription antitermination"/>
    <property type="evidence" value="ECO:0007669"/>
    <property type="project" value="TreeGrafter"/>
</dbReference>
<proteinExistence type="inferred from homology"/>
<feature type="compositionally biased region" description="Basic residues" evidence="7">
    <location>
        <begin position="1"/>
        <end position="15"/>
    </location>
</feature>
<evidence type="ECO:0000256" key="7">
    <source>
        <dbReference type="SAM" id="MobiDB-lite"/>
    </source>
</evidence>
<dbReference type="InterPro" id="IPR003618">
    <property type="entry name" value="TFIIS_cen_dom"/>
</dbReference>
<feature type="domain" description="TFIIS central" evidence="8">
    <location>
        <begin position="140"/>
        <end position="281"/>
    </location>
</feature>
<dbReference type="InterPro" id="IPR011011">
    <property type="entry name" value="Znf_FYVE_PHD"/>
</dbReference>
<dbReference type="GO" id="GO:0006368">
    <property type="term" value="P:transcription elongation by RNA polymerase II"/>
    <property type="evidence" value="ECO:0007669"/>
    <property type="project" value="TreeGrafter"/>
</dbReference>
<dbReference type="GO" id="GO:0005634">
    <property type="term" value="C:nucleus"/>
    <property type="evidence" value="ECO:0007669"/>
    <property type="project" value="TreeGrafter"/>
</dbReference>
<dbReference type="SUPFAM" id="SSF46942">
    <property type="entry name" value="Elongation factor TFIIS domain 2"/>
    <property type="match status" value="1"/>
</dbReference>
<feature type="region of interest" description="Disordered" evidence="7">
    <location>
        <begin position="1"/>
        <end position="45"/>
    </location>
</feature>
<dbReference type="EMBL" id="HG937693">
    <property type="protein sequence ID" value="CDP35415.1"/>
    <property type="molecule type" value="Genomic_DNA"/>
</dbReference>
<dbReference type="CDD" id="cd21538">
    <property type="entry name" value="SPOC_TFIIS"/>
    <property type="match status" value="1"/>
</dbReference>
<comment type="similarity">
    <text evidence="2">Belongs to the BYE1 family.</text>
</comment>
<dbReference type="Pfam" id="PF20826">
    <property type="entry name" value="PHD_5"/>
    <property type="match status" value="1"/>
</dbReference>
<feature type="region of interest" description="Disordered" evidence="7">
    <location>
        <begin position="286"/>
        <end position="347"/>
    </location>
</feature>
<name>A0A060T2S0_BLAAD</name>
<evidence type="ECO:0000256" key="5">
    <source>
        <dbReference type="ARBA" id="ARBA00022771"/>
    </source>
</evidence>
<dbReference type="PANTHER" id="PTHR11477">
    <property type="entry name" value="TRANSCRIPTION FACTOR S-II ZINC FINGER DOMAIN-CONTAINING PROTEIN"/>
    <property type="match status" value="1"/>
</dbReference>
<organism evidence="9">
    <name type="scientific">Blastobotrys adeninivorans</name>
    <name type="common">Yeast</name>
    <name type="synonym">Arxula adeninivorans</name>
    <dbReference type="NCBI Taxonomy" id="409370"/>
    <lineage>
        <taxon>Eukaryota</taxon>
        <taxon>Fungi</taxon>
        <taxon>Dikarya</taxon>
        <taxon>Ascomycota</taxon>
        <taxon>Saccharomycotina</taxon>
        <taxon>Dipodascomycetes</taxon>
        <taxon>Dipodascales</taxon>
        <taxon>Trichomonascaceae</taxon>
        <taxon>Blastobotrys</taxon>
    </lineage>
</organism>
<dbReference type="Gene3D" id="1.10.472.30">
    <property type="entry name" value="Transcription elongation factor S-II, central domain"/>
    <property type="match status" value="1"/>
</dbReference>
<dbReference type="InterPro" id="IPR001965">
    <property type="entry name" value="Znf_PHD"/>
</dbReference>
<feature type="compositionally biased region" description="Basic and acidic residues" evidence="7">
    <location>
        <begin position="100"/>
        <end position="117"/>
    </location>
</feature>
<evidence type="ECO:0000256" key="1">
    <source>
        <dbReference type="ARBA" id="ARBA00002311"/>
    </source>
</evidence>
<dbReference type="InterPro" id="IPR019786">
    <property type="entry name" value="Zinc_finger_PHD-type_CS"/>
</dbReference>
<dbReference type="PROSITE" id="PS01359">
    <property type="entry name" value="ZF_PHD_1"/>
    <property type="match status" value="1"/>
</dbReference>
<dbReference type="InterPro" id="IPR036575">
    <property type="entry name" value="TFIIS_cen_dom_sf"/>
</dbReference>
<dbReference type="GO" id="GO:0031440">
    <property type="term" value="P:regulation of mRNA 3'-end processing"/>
    <property type="evidence" value="ECO:0007669"/>
    <property type="project" value="TreeGrafter"/>
</dbReference>
<sequence length="635" mass="70716">MEGIRRSSRSTKGKNTRLEREWDLEAEQATQKQRKKRRDNSVNCPCGTDDESLGTMIECENCGKWQHLKCMFGKDDESLVPEVYYCHECKDKVGPVQGNVEDKVKSKDESNIDKQSSKDATVSEDASTKSQNNERSISQFHDKVRSSVAVALHKILNAGFSEAIQKKRVDITEEEVPSASEKLALDIEQALYDQLAVKPAKPSKAVDVGHKYRDKFRSISFNLKDTKNVSLRMRVISGELGPHELVTMTNEDMSNPELQKLAEEVRRESIRDSVLKVEEVPRLRKTHKGEELIDPDERFDDPTFEHDMQRPPSSEAGEAHAGDKESNSGDRKQGPGQQDYPEYNEESQIRDSHNNMYESNSSLNLVSYSPTASDDEEGEGPNIELEDDEDLDEIINDKSNGTDEKKEEKGGDAPIWSGEIKFTGFVAFSGTATPLHSPSGFDWDSILSSDAIEIDGRLDKKKAEAYLHTVKATKDIVSLILTGDDDGCGQVFDYFHPRGKYGVIVKHKHARNLIKDAYAVTLGPDDPVPSYLELSRDEIDKVRTNGGKTVLGVFVVNRSHTPQLVQQATFSQVPPVSQPPQMPVAAAEQQPVGPLAGLNLSPADLSTLERILQAHPHAAQDPQLLIQLLQSGNWN</sequence>
<dbReference type="InterPro" id="IPR013083">
    <property type="entry name" value="Znf_RING/FYVE/PHD"/>
</dbReference>
<keyword evidence="6" id="KW-0862">Zinc</keyword>
<feature type="region of interest" description="Disordered" evidence="7">
    <location>
        <begin position="365"/>
        <end position="414"/>
    </location>
</feature>
<comment type="function">
    <text evidence="1">Negative regulator of transcription elongation.</text>
</comment>
<feature type="compositionally biased region" description="Basic and acidic residues" evidence="7">
    <location>
        <begin position="300"/>
        <end position="309"/>
    </location>
</feature>
<evidence type="ECO:0000256" key="6">
    <source>
        <dbReference type="ARBA" id="ARBA00022833"/>
    </source>
</evidence>
<dbReference type="GO" id="GO:0000977">
    <property type="term" value="F:RNA polymerase II transcription regulatory region sequence-specific DNA binding"/>
    <property type="evidence" value="ECO:0007669"/>
    <property type="project" value="TreeGrafter"/>
</dbReference>
<feature type="compositionally biased region" description="Basic and acidic residues" evidence="7">
    <location>
        <begin position="317"/>
        <end position="333"/>
    </location>
</feature>
<dbReference type="GO" id="GO:0001139">
    <property type="term" value="F:RNA polymerase II complex recruiting activity"/>
    <property type="evidence" value="ECO:0007669"/>
    <property type="project" value="TreeGrafter"/>
</dbReference>
<keyword evidence="5" id="KW-0863">Zinc-finger</keyword>
<dbReference type="GO" id="GO:0008270">
    <property type="term" value="F:zinc ion binding"/>
    <property type="evidence" value="ECO:0007669"/>
    <property type="project" value="UniProtKB-KW"/>
</dbReference>
<dbReference type="Gene3D" id="3.30.40.10">
    <property type="entry name" value="Zinc/RING finger domain, C3HC4 (zinc finger)"/>
    <property type="match status" value="1"/>
</dbReference>